<feature type="region of interest" description="Disordered" evidence="1">
    <location>
        <begin position="804"/>
        <end position="825"/>
    </location>
</feature>
<organism evidence="2 3">
    <name type="scientific">Bodo saltans</name>
    <name type="common">Flagellated protozoan</name>
    <dbReference type="NCBI Taxonomy" id="75058"/>
    <lineage>
        <taxon>Eukaryota</taxon>
        <taxon>Discoba</taxon>
        <taxon>Euglenozoa</taxon>
        <taxon>Kinetoplastea</taxon>
        <taxon>Metakinetoplastina</taxon>
        <taxon>Eubodonida</taxon>
        <taxon>Bodonidae</taxon>
        <taxon>Bodo</taxon>
    </lineage>
</organism>
<proteinExistence type="predicted"/>
<dbReference type="VEuPathDB" id="TriTrypDB:BSAL_60735"/>
<dbReference type="EMBL" id="CYKH01000276">
    <property type="protein sequence ID" value="CUF25815.1"/>
    <property type="molecule type" value="Genomic_DNA"/>
</dbReference>
<evidence type="ECO:0000313" key="2">
    <source>
        <dbReference type="EMBL" id="CUF25815.1"/>
    </source>
</evidence>
<sequence length="1064" mass="118838">MPPIDIKLSPTSEVEEVLFLLYRNEIPVTIADTAIVRDGVLRGLFHCPHLHQDSALEFDPDWPMVDFDSHQTRMYSTKRASEAAAKIEVAGNFFARDCLTFDAPIVIHMTSSTSSSSRYSKIENGSGAARHNVDVKCQFLTKSRLLELLRGNQLADGLICRYIVPQNRHHHLVRVLFTPFSMQLEQHESTPTVDDAELPMTERVATSSGNGGAFHDLEPSREMSDYASAFCTRLFEFFRSQGATLDRGVFFFIQNVPSRMTFLWSAELLLKPWFLDDNFTVSNASRLHVPISTTRPLPTSQLSSKVPLNVSSVTAMSVTSGRKTQSNLVAVSSMASTTTNPDINKQQVLALDANGQRLRCPSPVPLPLQAEVAAQVFADAKDFGFYSGEPERIRDAMKRQIRSIVHVQLPVSMEVDDTPPYDDDFIAALIDPEKGEAYFFPSSFSAIGKNRKNTGLLRSKSKVFRFVDTDEDQLAERSGKLDRVFGSFRRLRSGSLNTWSSAGSQENTTTITDVSAPARGQSNSELRRNSSIAFTTDPEVSAILVKHSELEAAQLTVLQEGISDLHRNAVAEIEKSKPDWKHCGHVAQLRRKYGKFKFHKEEEEAELRRLTSVTLAVKKAEDKVTRRLSTPSASNSTRLSKHLSSLQPSKMDVAREKGWVGATHVDFNTTTKFRRLTTPPPSSTEHLLRQAIPKYETKLSDGSLMGYLVDTEKFESKSVGYSLDVPLEDLHSSRRERTILGETPIVPDPPVMDLSNLHLSISQELIAQRKIDDESAFERRSMLEMLFGPFNVPVRDLQSMTGIGIPRDTRSAGASSPLGYRGSPKRSKQYELGCALEESLLSHSASGSPHQHISPQAFAEQLARSHNMEEKKKRQMNFHRHGIADSKEKIQLIVGTFEDLVYQWASDPTHDQRHVVAGGKGQANTSTKMVLFVPPAYFDLRRELRSLFLNLGFDEESVEASSIPAYQQAITDDFLEEVPQFVRLYSVDVTPVTVSRVISGAKLFAADVAQLYADEKWDIIEKIREMTETQGFTFVDAVLMVASGNLMERSSVSAPSFSFSHLKM</sequence>
<feature type="compositionally biased region" description="Polar residues" evidence="1">
    <location>
        <begin position="627"/>
        <end position="647"/>
    </location>
</feature>
<gene>
    <name evidence="2" type="ORF">BSAL_60735</name>
</gene>
<reference evidence="3" key="1">
    <citation type="submission" date="2015-09" db="EMBL/GenBank/DDBJ databases">
        <authorList>
            <consortium name="Pathogen Informatics"/>
        </authorList>
    </citation>
    <scope>NUCLEOTIDE SEQUENCE [LARGE SCALE GENOMIC DNA]</scope>
    <source>
        <strain evidence="3">Lake Konstanz</strain>
    </source>
</reference>
<dbReference type="Proteomes" id="UP000051952">
    <property type="component" value="Unassembled WGS sequence"/>
</dbReference>
<keyword evidence="3" id="KW-1185">Reference proteome</keyword>
<feature type="region of interest" description="Disordered" evidence="1">
    <location>
        <begin position="626"/>
        <end position="647"/>
    </location>
</feature>
<accession>A0A0S4IQY1</accession>
<protein>
    <submittedName>
        <fullName evidence="2">Uncharacterized protein</fullName>
    </submittedName>
</protein>
<name>A0A0S4IQY1_BODSA</name>
<evidence type="ECO:0000256" key="1">
    <source>
        <dbReference type="SAM" id="MobiDB-lite"/>
    </source>
</evidence>
<dbReference type="AlphaFoldDB" id="A0A0S4IQY1"/>
<evidence type="ECO:0000313" key="3">
    <source>
        <dbReference type="Proteomes" id="UP000051952"/>
    </source>
</evidence>